<evidence type="ECO:0000313" key="1">
    <source>
        <dbReference type="EMBL" id="KAG9338640.1"/>
    </source>
</evidence>
<accession>A0A8T2NH71</accession>
<evidence type="ECO:0000313" key="2">
    <source>
        <dbReference type="Proteomes" id="UP000824540"/>
    </source>
</evidence>
<organism evidence="1 2">
    <name type="scientific">Albula glossodonta</name>
    <name type="common">roundjaw bonefish</name>
    <dbReference type="NCBI Taxonomy" id="121402"/>
    <lineage>
        <taxon>Eukaryota</taxon>
        <taxon>Metazoa</taxon>
        <taxon>Chordata</taxon>
        <taxon>Craniata</taxon>
        <taxon>Vertebrata</taxon>
        <taxon>Euteleostomi</taxon>
        <taxon>Actinopterygii</taxon>
        <taxon>Neopterygii</taxon>
        <taxon>Teleostei</taxon>
        <taxon>Albuliformes</taxon>
        <taxon>Albulidae</taxon>
        <taxon>Albula</taxon>
    </lineage>
</organism>
<reference evidence="1" key="1">
    <citation type="thesis" date="2021" institute="BYU ScholarsArchive" country="Provo, UT, USA">
        <title>Applications of and Algorithms for Genome Assembly and Genomic Analyses with an Emphasis on Marine Teleosts.</title>
        <authorList>
            <person name="Pickett B.D."/>
        </authorList>
    </citation>
    <scope>NUCLEOTIDE SEQUENCE</scope>
    <source>
        <strain evidence="1">HI-2016</strain>
    </source>
</reference>
<comment type="caution">
    <text evidence="1">The sequence shown here is derived from an EMBL/GenBank/DDBJ whole genome shotgun (WGS) entry which is preliminary data.</text>
</comment>
<name>A0A8T2NH71_9TELE</name>
<dbReference type="EMBL" id="JAFBMS010000063">
    <property type="protein sequence ID" value="KAG9338640.1"/>
    <property type="molecule type" value="Genomic_DNA"/>
</dbReference>
<keyword evidence="2" id="KW-1185">Reference proteome</keyword>
<dbReference type="AlphaFoldDB" id="A0A8T2NH71"/>
<sequence>MESHRLTLGSKLLSPQQLERKSRILGPKAGKVFSTDKHQLLSCQEWSMQINCRNIWTECTSWPGSTYINVEIQLKRKYDTCCIAVPAGAPGGRGGILSGTDSRRPPTWSSVVSLMLLTG</sequence>
<protein>
    <submittedName>
        <fullName evidence="1">Uncharacterized protein</fullName>
    </submittedName>
</protein>
<dbReference type="Proteomes" id="UP000824540">
    <property type="component" value="Unassembled WGS sequence"/>
</dbReference>
<gene>
    <name evidence="1" type="ORF">JZ751_025478</name>
</gene>
<proteinExistence type="predicted"/>